<organism evidence="1 2">
    <name type="scientific">Levilactobacillus suantsaii</name>
    <dbReference type="NCBI Taxonomy" id="2292255"/>
    <lineage>
        <taxon>Bacteria</taxon>
        <taxon>Bacillati</taxon>
        <taxon>Bacillota</taxon>
        <taxon>Bacilli</taxon>
        <taxon>Lactobacillales</taxon>
        <taxon>Lactobacillaceae</taxon>
        <taxon>Levilactobacillus</taxon>
    </lineage>
</organism>
<evidence type="ECO:0000313" key="1">
    <source>
        <dbReference type="EMBL" id="RXI78953.1"/>
    </source>
</evidence>
<dbReference type="OrthoDB" id="9795689at2"/>
<dbReference type="EMBL" id="QXIL01000007">
    <property type="protein sequence ID" value="RXI78953.1"/>
    <property type="molecule type" value="Genomic_DNA"/>
</dbReference>
<dbReference type="InterPro" id="IPR010179">
    <property type="entry name" value="CRISPR-assoc_prot_Cse3"/>
</dbReference>
<gene>
    <name evidence="1" type="primary">cas6e</name>
    <name evidence="1" type="ORF">DXH47_05445</name>
</gene>
<dbReference type="Gene3D" id="3.30.70.1200">
    <property type="entry name" value="Crispr-associated protein, domain 1"/>
    <property type="match status" value="1"/>
</dbReference>
<evidence type="ECO:0000313" key="2">
    <source>
        <dbReference type="Proteomes" id="UP000290602"/>
    </source>
</evidence>
<dbReference type="AlphaFoldDB" id="A0A4Q0VIE3"/>
<reference evidence="1 2" key="1">
    <citation type="submission" date="2018-08" db="EMBL/GenBank/DDBJ databases">
        <title>Lactobacillus suantsai sp. nov., isolated from traditional fermented suan-tsai in Taiwan.</title>
        <authorList>
            <person name="Huang C.-H."/>
        </authorList>
    </citation>
    <scope>NUCLEOTIDE SEQUENCE [LARGE SCALE GENOMIC DNA]</scope>
    <source>
        <strain evidence="1 2">BCRC 12945</strain>
    </source>
</reference>
<comment type="caution">
    <text evidence="1">The sequence shown here is derived from an EMBL/GenBank/DDBJ whole genome shotgun (WGS) entry which is preliminary data.</text>
</comment>
<keyword evidence="2" id="KW-1185">Reference proteome</keyword>
<accession>A0A4Q0VIE3</accession>
<proteinExistence type="predicted"/>
<protein>
    <submittedName>
        <fullName evidence="1">Type I-E CRISPR-associated protein Cas6/Cse3/CasE</fullName>
    </submittedName>
</protein>
<sequence>MYLSRVEVDRQNRYKIRDLTHLGAYHNWVEQSFPREVAAGKRPRHLWRLDRLAGKEYLLLVSEAAPDKAKLERYGVLGTVEIKSYDDFLQQLQPGQVLQFRLTANPTHKVTKPGQRQGRVLPHITVMQQRKWLADRAEKHGFQLIMRDQDEANLAFDVVNRDWPQLQRKAHSGARLSRVSFEGFLKITDLAQFQQTLTRGLGREKAFGMGLMTVVPEG</sequence>
<dbReference type="SUPFAM" id="SSF117987">
    <property type="entry name" value="CRISPR-associated protein"/>
    <property type="match status" value="2"/>
</dbReference>
<name>A0A4Q0VIE3_9LACO</name>
<dbReference type="RefSeq" id="WP_129032306.1">
    <property type="nucleotide sequence ID" value="NZ_CP059603.1"/>
</dbReference>
<dbReference type="Pfam" id="PF08798">
    <property type="entry name" value="CRISPR_assoc"/>
    <property type="match status" value="1"/>
</dbReference>
<dbReference type="SMART" id="SM01101">
    <property type="entry name" value="CRISPR_assoc"/>
    <property type="match status" value="1"/>
</dbReference>
<dbReference type="CDD" id="cd09727">
    <property type="entry name" value="Cas6_I-E"/>
    <property type="match status" value="1"/>
</dbReference>
<dbReference type="Proteomes" id="UP000290602">
    <property type="component" value="Unassembled WGS sequence"/>
</dbReference>
<dbReference type="NCBIfam" id="TIGR01907">
    <property type="entry name" value="casE_Cse3"/>
    <property type="match status" value="1"/>
</dbReference>
<dbReference type="Gene3D" id="3.30.70.1210">
    <property type="entry name" value="Crispr-associated protein, domain 2"/>
    <property type="match status" value="1"/>
</dbReference>